<gene>
    <name evidence="2" type="ORF">PFL1_02868</name>
</gene>
<feature type="region of interest" description="Disordered" evidence="1">
    <location>
        <begin position="77"/>
        <end position="256"/>
    </location>
</feature>
<feature type="region of interest" description="Disordered" evidence="1">
    <location>
        <begin position="929"/>
        <end position="1039"/>
    </location>
</feature>
<sequence length="1422" mass="147264">MPAVAPSGHQRPPGADRSNKLKPLPPPTARDDEDETTTDDDSSDEDAALEMDGQELWTQNYCATCDCLIEPGEGLAGAGAAEAAPTPHTSLKSRSGTIKARGPDGGSDVAQQQNPHGPNAASKGAAATSNTSSNGNKGADLKRTNSAGRLHARGPNGPLGPHKRTGSAGSRLNALSELRPTTKLHPTQDDVKGKGKASSGQEAKGPGRRSPAISRRGSSASVKSLNHSGSGPSSTKSDDGTGSGPVKPKSRGFLGGLTPAALKQQQAEMAEKKRAPTQLYCSERCRAIDQNRSTGLGELTQYLSQPLQPVAPAAAWVSGGGWVVGPAASQWPRSTSLSSVSIPYVTGTPESECMCADCLDKCADGGSAGGATVPSGASDTTESSGGYIYGRPATRQKMRTASGRIVTPLNLHPPGSSPTVDSYFPAVPGHPSHAKRDSTSSLRSRPGDGAGHDADRHRSNPVPSAAATVRPPPRTASTGPVGSASTADTESSGSHVSLWEPKLRRPSEATGSGTIKRTSPSRRPVRAHGSESLNSGRTTVTATPAITPRQSMMSQQPLAPLSSDRHPSGVDAQVMPVPTVTHSAGHRTELSSGGAATRNSRAQSTSTASASAASFATSPLNLLRGSSVHQHAAPSVDVWNEHVGSPPSALAGGVAATHASLLSRSLASSENTLPGSSSITVSGQKDDARQRHQSGQSSHAAAASDKRATTANIDIAQGMGRTSSRDAEGRRNGGEGRSMNELSLAVGSLKLAQTRAHQRHASTSLYDDHPPKHSRRLSLFGPVTATAERRPSTGTSGSNSGWFRSISSAWATLRGAPAELDRMGDLESGRGGDDGVQEAGSVEHAVMDQGSRARTGPASSSRSTVQFREPAAPLRRGTSSQGSSRTPAEASSSLPEHKERPDATPTQSLVAKPTIRRGRVPAFVKEIGHGEIPGDATDNFGVQGSSYRSATDTAIGASPESRSREGSLSRVATAADEEKARRRQERKEASRQRRSRDIHVLPPLLAPISRNSSSTNLLYGNAPHSARGTSHGRPRTHSTTPQMVVGSAGSNVVQHVAVPPHRSTTPGFVGHSNGPPSPAAMMRSPFQGAFPPIVGADGRTIVSPSRPGSAAGYYSTGTSPRAKGLGWGAMTSIAAAPLSAQLPGTGGHHHPQHHHSTSIGYGHAAAVASRATQHAAHRHSHHAGHGHGHGHHQVSHGAHGAQRGAHPVRHNTSLQLGTLGMLGAHPHGHAPVVGRHSTMPHLIKRSPTPSVPEDGGEMTSQDLTSGDFIPRPNSAMTQAQRSRAAMMPPPRSRSSMGVDSAVGHRQSAAASVQQHAHEVAGDASGGLGPAHAVAQPERPASSQNTWSYEALPGLKTYPVLQLPNRETHDVYDQGWGLDSGGLAKHLTGRAQREDSEGAPIDGQADGGPAPPQHRKKLFYFDA</sequence>
<dbReference type="Proteomes" id="UP000053664">
    <property type="component" value="Unassembled WGS sequence"/>
</dbReference>
<protein>
    <submittedName>
        <fullName evidence="2">Uncharacterized protein</fullName>
    </submittedName>
</protein>
<feature type="region of interest" description="Disordered" evidence="1">
    <location>
        <begin position="1140"/>
        <end position="1205"/>
    </location>
</feature>
<reference evidence="2 3" key="1">
    <citation type="journal article" date="2013" name="Plant Cell">
        <title>The transition from a phytopathogenic smut ancestor to an anamorphic biocontrol agent deciphered by comparative whole-genome analysis.</title>
        <authorList>
            <person name="Lefebvre F."/>
            <person name="Joly D.L."/>
            <person name="Labbe C."/>
            <person name="Teichmann B."/>
            <person name="Linning R."/>
            <person name="Belzile F."/>
            <person name="Bakkeren G."/>
            <person name="Belanger R.R."/>
        </authorList>
    </citation>
    <scope>NUCLEOTIDE SEQUENCE [LARGE SCALE GENOMIC DNA]</scope>
    <source>
        <strain evidence="2 3">PF-1</strain>
    </source>
</reference>
<feature type="region of interest" description="Disordered" evidence="1">
    <location>
        <begin position="581"/>
        <end position="610"/>
    </location>
</feature>
<dbReference type="EMBL" id="KE361630">
    <property type="protein sequence ID" value="EPQ29648.1"/>
    <property type="molecule type" value="Genomic_DNA"/>
</dbReference>
<feature type="compositionally biased region" description="Polar residues" evidence="1">
    <location>
        <begin position="857"/>
        <end position="866"/>
    </location>
</feature>
<feature type="region of interest" description="Disordered" evidence="1">
    <location>
        <begin position="1240"/>
        <end position="1300"/>
    </location>
</feature>
<feature type="region of interest" description="Disordered" evidence="1">
    <location>
        <begin position="1388"/>
        <end position="1422"/>
    </location>
</feature>
<proteinExistence type="predicted"/>
<feature type="region of interest" description="Disordered" evidence="1">
    <location>
        <begin position="668"/>
        <end position="739"/>
    </location>
</feature>
<evidence type="ECO:0000256" key="1">
    <source>
        <dbReference type="SAM" id="MobiDB-lite"/>
    </source>
</evidence>
<feature type="region of interest" description="Disordered" evidence="1">
    <location>
        <begin position="1"/>
        <end position="52"/>
    </location>
</feature>
<accession>A0A061HAK3</accession>
<feature type="compositionally biased region" description="Polar residues" evidence="1">
    <location>
        <begin position="478"/>
        <end position="495"/>
    </location>
</feature>
<feature type="compositionally biased region" description="Acidic residues" evidence="1">
    <location>
        <begin position="31"/>
        <end position="52"/>
    </location>
</feature>
<feature type="region of interest" description="Disordered" evidence="1">
    <location>
        <begin position="753"/>
        <end position="801"/>
    </location>
</feature>
<dbReference type="HOGENOM" id="CLU_251413_0_0_1"/>
<feature type="compositionally biased region" description="Polar residues" evidence="1">
    <location>
        <begin position="940"/>
        <end position="952"/>
    </location>
</feature>
<feature type="compositionally biased region" description="Basic residues" evidence="1">
    <location>
        <begin position="1412"/>
        <end position="1422"/>
    </location>
</feature>
<feature type="region of interest" description="Disordered" evidence="1">
    <location>
        <begin position="847"/>
        <end position="915"/>
    </location>
</feature>
<dbReference type="KEGG" id="pfp:PFL1_02868"/>
<dbReference type="RefSeq" id="XP_007878572.1">
    <property type="nucleotide sequence ID" value="XM_007880381.1"/>
</dbReference>
<feature type="compositionally biased region" description="Polar residues" evidence="1">
    <location>
        <begin position="216"/>
        <end position="227"/>
    </location>
</feature>
<feature type="compositionally biased region" description="Polar residues" evidence="1">
    <location>
        <begin position="509"/>
        <end position="518"/>
    </location>
</feature>
<feature type="compositionally biased region" description="Polar residues" evidence="1">
    <location>
        <begin position="375"/>
        <end position="384"/>
    </location>
</feature>
<dbReference type="eggNOG" id="ENOG502TEK2">
    <property type="taxonomic scope" value="Eukaryota"/>
</dbReference>
<feature type="compositionally biased region" description="Low complexity" evidence="1">
    <location>
        <begin position="875"/>
        <end position="886"/>
    </location>
</feature>
<dbReference type="GeneID" id="19316981"/>
<feature type="compositionally biased region" description="Polar residues" evidence="1">
    <location>
        <begin position="1009"/>
        <end position="1018"/>
    </location>
</feature>
<feature type="region of interest" description="Disordered" evidence="1">
    <location>
        <begin position="367"/>
        <end position="569"/>
    </location>
</feature>
<feature type="compositionally biased region" description="Basic residues" evidence="1">
    <location>
        <begin position="1175"/>
        <end position="1194"/>
    </location>
</feature>
<feature type="compositionally biased region" description="Polar residues" evidence="1">
    <location>
        <begin position="127"/>
        <end position="136"/>
    </location>
</feature>
<feature type="compositionally biased region" description="Polar residues" evidence="1">
    <location>
        <begin position="670"/>
        <end position="683"/>
    </location>
</feature>
<feature type="compositionally biased region" description="Polar residues" evidence="1">
    <location>
        <begin position="87"/>
        <end position="96"/>
    </location>
</feature>
<feature type="compositionally biased region" description="Basic and acidic residues" evidence="1">
    <location>
        <begin position="976"/>
        <end position="999"/>
    </location>
</feature>
<feature type="compositionally biased region" description="Basic and acidic residues" evidence="1">
    <location>
        <begin position="723"/>
        <end position="734"/>
    </location>
</feature>
<feature type="compositionally biased region" description="Basic residues" evidence="1">
    <location>
        <begin position="1147"/>
        <end position="1156"/>
    </location>
</feature>
<feature type="compositionally biased region" description="Polar residues" evidence="1">
    <location>
        <begin position="531"/>
        <end position="557"/>
    </location>
</feature>
<feature type="compositionally biased region" description="Polar residues" evidence="1">
    <location>
        <begin position="792"/>
        <end position="801"/>
    </location>
</feature>
<organism evidence="2 3">
    <name type="scientific">Pseudozyma flocculosa PF-1</name>
    <dbReference type="NCBI Taxonomy" id="1277687"/>
    <lineage>
        <taxon>Eukaryota</taxon>
        <taxon>Fungi</taxon>
        <taxon>Dikarya</taxon>
        <taxon>Basidiomycota</taxon>
        <taxon>Ustilaginomycotina</taxon>
        <taxon>Ustilaginomycetes</taxon>
        <taxon>Ustilaginales</taxon>
        <taxon>Ustilaginaceae</taxon>
        <taxon>Pseudozyma</taxon>
    </lineage>
</organism>
<feature type="compositionally biased region" description="Low complexity" evidence="1">
    <location>
        <begin position="693"/>
        <end position="703"/>
    </location>
</feature>
<dbReference type="OrthoDB" id="3365764at2759"/>
<feature type="compositionally biased region" description="Low complexity" evidence="1">
    <location>
        <begin position="595"/>
        <end position="610"/>
    </location>
</feature>
<evidence type="ECO:0000313" key="2">
    <source>
        <dbReference type="EMBL" id="EPQ29648.1"/>
    </source>
</evidence>
<name>A0A061HAK3_9BASI</name>
<evidence type="ECO:0000313" key="3">
    <source>
        <dbReference type="Proteomes" id="UP000053664"/>
    </source>
</evidence>